<keyword evidence="4" id="KW-1185">Reference proteome</keyword>
<organism evidence="3 4">
    <name type="scientific">Xylophilus rhododendri</name>
    <dbReference type="NCBI Taxonomy" id="2697032"/>
    <lineage>
        <taxon>Bacteria</taxon>
        <taxon>Pseudomonadati</taxon>
        <taxon>Pseudomonadota</taxon>
        <taxon>Betaproteobacteria</taxon>
        <taxon>Burkholderiales</taxon>
        <taxon>Xylophilus</taxon>
    </lineage>
</organism>
<evidence type="ECO:0000313" key="4">
    <source>
        <dbReference type="Proteomes" id="UP000464787"/>
    </source>
</evidence>
<feature type="chain" id="PRO_5032397648" description="ABC-type transport auxiliary lipoprotein component domain-containing protein" evidence="1">
    <location>
        <begin position="23"/>
        <end position="217"/>
    </location>
</feature>
<evidence type="ECO:0000259" key="2">
    <source>
        <dbReference type="Pfam" id="PF03886"/>
    </source>
</evidence>
<dbReference type="KEGG" id="xyk:GT347_14365"/>
<name>A0A857J509_9BURK</name>
<feature type="domain" description="ABC-type transport auxiliary lipoprotein component" evidence="2">
    <location>
        <begin position="38"/>
        <end position="202"/>
    </location>
</feature>
<dbReference type="PROSITE" id="PS51257">
    <property type="entry name" value="PROKAR_LIPOPROTEIN"/>
    <property type="match status" value="1"/>
</dbReference>
<dbReference type="InterPro" id="IPR005586">
    <property type="entry name" value="ABC_trans_aux"/>
</dbReference>
<keyword evidence="1" id="KW-0732">Signal</keyword>
<evidence type="ECO:0000256" key="1">
    <source>
        <dbReference type="SAM" id="SignalP"/>
    </source>
</evidence>
<dbReference type="EMBL" id="CP047650">
    <property type="protein sequence ID" value="QHI99064.1"/>
    <property type="molecule type" value="Genomic_DNA"/>
</dbReference>
<accession>A0A857J509</accession>
<dbReference type="RefSeq" id="WP_160552832.1">
    <property type="nucleotide sequence ID" value="NZ_CP047650.1"/>
</dbReference>
<sequence>MTTRLCLSLGAALALAACSALPDKPTRPVAYDFGSSVSAVVSAQTVTAQAPIALGDIETAGVSDTAAVSYRLQYSDAQQLRPYAMARWTLPPAQLVRQRVREVLAERRPIVDVDDLLAQQRTEGRRPRLLRLQLEEFSQVFASPGQSEGVLRLRATLVENTPLGDSFVGQRLFAVRQPAASADAAGGVQALAAATDAAAAQIDAWLVQLAPTGMVKP</sequence>
<gene>
    <name evidence="3" type="ORF">GT347_14365</name>
</gene>
<proteinExistence type="predicted"/>
<dbReference type="Pfam" id="PF03886">
    <property type="entry name" value="ABC_trans_aux"/>
    <property type="match status" value="1"/>
</dbReference>
<dbReference type="Proteomes" id="UP000464787">
    <property type="component" value="Chromosome"/>
</dbReference>
<feature type="signal peptide" evidence="1">
    <location>
        <begin position="1"/>
        <end position="22"/>
    </location>
</feature>
<dbReference type="Gene3D" id="3.40.50.10610">
    <property type="entry name" value="ABC-type transport auxiliary lipoprotein component"/>
    <property type="match status" value="1"/>
</dbReference>
<evidence type="ECO:0000313" key="3">
    <source>
        <dbReference type="EMBL" id="QHI99064.1"/>
    </source>
</evidence>
<reference evidence="3 4" key="1">
    <citation type="submission" date="2020-01" db="EMBL/GenBank/DDBJ databases">
        <title>Genome sequencing of strain KACC 21265.</title>
        <authorList>
            <person name="Heo J."/>
            <person name="Kim S.-J."/>
            <person name="Kim J.-S."/>
            <person name="Hong S.-B."/>
            <person name="Kwon S.-W."/>
        </authorList>
    </citation>
    <scope>NUCLEOTIDE SEQUENCE [LARGE SCALE GENOMIC DNA]</scope>
    <source>
        <strain evidence="3 4">KACC 21265</strain>
    </source>
</reference>
<protein>
    <recommendedName>
        <fullName evidence="2">ABC-type transport auxiliary lipoprotein component domain-containing protein</fullName>
    </recommendedName>
</protein>
<dbReference type="SUPFAM" id="SSF159594">
    <property type="entry name" value="XCC0632-like"/>
    <property type="match status" value="1"/>
</dbReference>
<dbReference type="AlphaFoldDB" id="A0A857J509"/>